<dbReference type="Proteomes" id="UP000250140">
    <property type="component" value="Unassembled WGS sequence"/>
</dbReference>
<evidence type="ECO:0000313" key="3">
    <source>
        <dbReference type="Proteomes" id="UP000250140"/>
    </source>
</evidence>
<proteinExistence type="predicted"/>
<feature type="compositionally biased region" description="Low complexity" evidence="1">
    <location>
        <begin position="243"/>
        <end position="257"/>
    </location>
</feature>
<gene>
    <name evidence="2" type="ORF">AOQ84DRAFT_425231</name>
</gene>
<dbReference type="AlphaFoldDB" id="A0A8E2JVJ7"/>
<dbReference type="EMBL" id="KV749119">
    <property type="protein sequence ID" value="OCL11088.1"/>
    <property type="molecule type" value="Genomic_DNA"/>
</dbReference>
<reference evidence="2 3" key="1">
    <citation type="journal article" date="2016" name="Nat. Commun.">
        <title>Ectomycorrhizal ecology is imprinted in the genome of the dominant symbiotic fungus Cenococcum geophilum.</title>
        <authorList>
            <consortium name="DOE Joint Genome Institute"/>
            <person name="Peter M."/>
            <person name="Kohler A."/>
            <person name="Ohm R.A."/>
            <person name="Kuo A."/>
            <person name="Krutzmann J."/>
            <person name="Morin E."/>
            <person name="Arend M."/>
            <person name="Barry K.W."/>
            <person name="Binder M."/>
            <person name="Choi C."/>
            <person name="Clum A."/>
            <person name="Copeland A."/>
            <person name="Grisel N."/>
            <person name="Haridas S."/>
            <person name="Kipfer T."/>
            <person name="LaButti K."/>
            <person name="Lindquist E."/>
            <person name="Lipzen A."/>
            <person name="Maire R."/>
            <person name="Meier B."/>
            <person name="Mihaltcheva S."/>
            <person name="Molinier V."/>
            <person name="Murat C."/>
            <person name="Poggeler S."/>
            <person name="Quandt C.A."/>
            <person name="Sperisen C."/>
            <person name="Tritt A."/>
            <person name="Tisserant E."/>
            <person name="Crous P.W."/>
            <person name="Henrissat B."/>
            <person name="Nehls U."/>
            <person name="Egli S."/>
            <person name="Spatafora J.W."/>
            <person name="Grigoriev I.V."/>
            <person name="Martin F.M."/>
        </authorList>
    </citation>
    <scope>NUCLEOTIDE SEQUENCE [LARGE SCALE GENOMIC DNA]</scope>
    <source>
        <strain evidence="2 3">CBS 207.34</strain>
    </source>
</reference>
<organism evidence="2 3">
    <name type="scientific">Glonium stellatum</name>
    <dbReference type="NCBI Taxonomy" id="574774"/>
    <lineage>
        <taxon>Eukaryota</taxon>
        <taxon>Fungi</taxon>
        <taxon>Dikarya</taxon>
        <taxon>Ascomycota</taxon>
        <taxon>Pezizomycotina</taxon>
        <taxon>Dothideomycetes</taxon>
        <taxon>Pleosporomycetidae</taxon>
        <taxon>Gloniales</taxon>
        <taxon>Gloniaceae</taxon>
        <taxon>Glonium</taxon>
    </lineage>
</organism>
<dbReference type="OrthoDB" id="5215637at2759"/>
<evidence type="ECO:0000313" key="2">
    <source>
        <dbReference type="EMBL" id="OCL11088.1"/>
    </source>
</evidence>
<name>A0A8E2JVJ7_9PEZI</name>
<keyword evidence="3" id="KW-1185">Reference proteome</keyword>
<feature type="compositionally biased region" description="Basic and acidic residues" evidence="1">
    <location>
        <begin position="228"/>
        <end position="237"/>
    </location>
</feature>
<evidence type="ECO:0000256" key="1">
    <source>
        <dbReference type="SAM" id="MobiDB-lite"/>
    </source>
</evidence>
<sequence length="257" mass="29201">MAQNWTCYGSNQYGSFNSANSAPCGPINETNPIIPCCARGDICYNDNICFYGAPGPGGTGYYTGESLLWQELELWIRNMQESHRRIVYRPGSKQPYRLLYCATDRRQHASASMVFKLNSRFCFLYYVFYYYVFSYYVSNDCGLILPVSILRSSIRRCSWNCHWRYTNCACHAGVGLYCFQSRRKRLARISGEQKDITPYVPAAPAQEQWAYRSDLPDNGLPGGVEEAGSPRELEGKPRFTMVSQPSPTGTPPQTGRR</sequence>
<protein>
    <submittedName>
        <fullName evidence="2">Uncharacterized protein</fullName>
    </submittedName>
</protein>
<accession>A0A8E2JVJ7</accession>
<feature type="region of interest" description="Disordered" evidence="1">
    <location>
        <begin position="212"/>
        <end position="257"/>
    </location>
</feature>